<organism evidence="2 3">
    <name type="scientific">Candidatus Woesebacteria bacterium RBG_13_46_13</name>
    <dbReference type="NCBI Taxonomy" id="1802479"/>
    <lineage>
        <taxon>Bacteria</taxon>
        <taxon>Candidatus Woeseibacteriota</taxon>
    </lineage>
</organism>
<proteinExistence type="predicted"/>
<feature type="transmembrane region" description="Helical" evidence="1">
    <location>
        <begin position="328"/>
        <end position="345"/>
    </location>
</feature>
<accession>A0A1F7X566</accession>
<feature type="transmembrane region" description="Helical" evidence="1">
    <location>
        <begin position="279"/>
        <end position="300"/>
    </location>
</feature>
<name>A0A1F7X566_9BACT</name>
<feature type="transmembrane region" description="Helical" evidence="1">
    <location>
        <begin position="6"/>
        <end position="28"/>
    </location>
</feature>
<dbReference type="InterPro" id="IPR018746">
    <property type="entry name" value="DUF2298"/>
</dbReference>
<evidence type="ECO:0000256" key="1">
    <source>
        <dbReference type="SAM" id="Phobius"/>
    </source>
</evidence>
<dbReference type="STRING" id="1802479.A2Y68_02120"/>
<protein>
    <recommendedName>
        <fullName evidence="4">YYY membrane protein</fullName>
    </recommendedName>
</protein>
<feature type="transmembrane region" description="Helical" evidence="1">
    <location>
        <begin position="496"/>
        <end position="514"/>
    </location>
</feature>
<reference evidence="2 3" key="1">
    <citation type="journal article" date="2016" name="Nat. Commun.">
        <title>Thousands of microbial genomes shed light on interconnected biogeochemical processes in an aquifer system.</title>
        <authorList>
            <person name="Anantharaman K."/>
            <person name="Brown C.T."/>
            <person name="Hug L.A."/>
            <person name="Sharon I."/>
            <person name="Castelle C.J."/>
            <person name="Probst A.J."/>
            <person name="Thomas B.C."/>
            <person name="Singh A."/>
            <person name="Wilkins M.J."/>
            <person name="Karaoz U."/>
            <person name="Brodie E.L."/>
            <person name="Williams K.H."/>
            <person name="Hubbard S.S."/>
            <person name="Banfield J.F."/>
        </authorList>
    </citation>
    <scope>NUCLEOTIDE SEQUENCE [LARGE SCALE GENOMIC DNA]</scope>
</reference>
<gene>
    <name evidence="2" type="ORF">A2Y68_02120</name>
</gene>
<evidence type="ECO:0000313" key="2">
    <source>
        <dbReference type="EMBL" id="OGM10212.1"/>
    </source>
</evidence>
<dbReference type="AlphaFoldDB" id="A0A1F7X566"/>
<sequence>MDIYYLFIWWLFFLVVGLINFPLTWFLFRKSFDLGYGFSKTIGLLIVSYLAFIGASAKVLPLSQAILFVILLLTGVLGAFLAFKNESFLLTLKKSWKIILLQEIIFTLGLVLWTIVRSYAPDIRGLEKFMDFGFINSILQGKYLPPTDMWFAGKELNYYWYGHFFAAVPIKITAIPPAVGYNLMLGTILGVLASGAFSLVSTLVKSLKSASSKKAISAGIISALMLVFAGNLHTPIYLVKNGFDKYWYPDATRFIGYFPETQDKTIHEFPIYSFVVSDLHAHLLDVPFTLLFLGILLSLVISRKNNVYRLLAGGITLGVMFATNTWDFASYGMAAGLVILFTNLSKKKGALKSAVSVFLQVSAMALVGLLAFLPFLLNFSSIAQGIELVHSHSPLWQLGVLWGFPFIMTVVFLVLVKRIRKEIEAADVFVLGILAASWILILIPEIVFVKDIYIASHYRANTMFKLTYEAYVMFYLASGYIAIRTVGAVKKVLKPFVAVAFALLFTSLLIYPFMAVNSYYGDLKSFQGLSGETWVEKFYPDSYEAILWLRENAVGQPVILEAPGNSYSDNNLISSYTGLPTLQGWFVHEWLWRGSPALPQERVDDATIIYQTTNASQALTFLKKYNVSYVLIGSFERERFPNLDEAKFLKFGKKVFTAGKTSIYQINN</sequence>
<feature type="transmembrane region" description="Helical" evidence="1">
    <location>
        <begin position="183"/>
        <end position="204"/>
    </location>
</feature>
<feature type="transmembrane region" description="Helical" evidence="1">
    <location>
        <begin position="357"/>
        <end position="376"/>
    </location>
</feature>
<feature type="transmembrane region" description="Helical" evidence="1">
    <location>
        <begin position="216"/>
        <end position="238"/>
    </location>
</feature>
<dbReference type="PANTHER" id="PTHR10790:SF51">
    <property type="entry name" value="TETRATRICOPEPTIDE REPEAT PROTEIN"/>
    <property type="match status" value="1"/>
</dbReference>
<evidence type="ECO:0000313" key="3">
    <source>
        <dbReference type="Proteomes" id="UP000176778"/>
    </source>
</evidence>
<feature type="transmembrane region" description="Helical" evidence="1">
    <location>
        <begin position="468"/>
        <end position="489"/>
    </location>
</feature>
<dbReference type="Pfam" id="PF10060">
    <property type="entry name" value="DUF2298"/>
    <property type="match status" value="1"/>
</dbReference>
<feature type="transmembrane region" description="Helical" evidence="1">
    <location>
        <begin position="40"/>
        <end position="59"/>
    </location>
</feature>
<dbReference type="Proteomes" id="UP000176778">
    <property type="component" value="Unassembled WGS sequence"/>
</dbReference>
<comment type="caution">
    <text evidence="2">The sequence shown here is derived from an EMBL/GenBank/DDBJ whole genome shotgun (WGS) entry which is preliminary data.</text>
</comment>
<feature type="transmembrane region" description="Helical" evidence="1">
    <location>
        <begin position="428"/>
        <end position="448"/>
    </location>
</feature>
<dbReference type="PANTHER" id="PTHR10790">
    <property type="entry name" value="TPR-DOMAIN CONTAINING PROTEIN"/>
    <property type="match status" value="1"/>
</dbReference>
<feature type="transmembrane region" description="Helical" evidence="1">
    <location>
        <begin position="307"/>
        <end position="322"/>
    </location>
</feature>
<keyword evidence="1" id="KW-0472">Membrane</keyword>
<feature type="transmembrane region" description="Helical" evidence="1">
    <location>
        <begin position="95"/>
        <end position="116"/>
    </location>
</feature>
<evidence type="ECO:0008006" key="4">
    <source>
        <dbReference type="Google" id="ProtNLM"/>
    </source>
</evidence>
<dbReference type="EMBL" id="MGFR01000001">
    <property type="protein sequence ID" value="OGM10212.1"/>
    <property type="molecule type" value="Genomic_DNA"/>
</dbReference>
<keyword evidence="1" id="KW-0812">Transmembrane</keyword>
<keyword evidence="1" id="KW-1133">Transmembrane helix</keyword>
<feature type="transmembrane region" description="Helical" evidence="1">
    <location>
        <begin position="65"/>
        <end position="83"/>
    </location>
</feature>
<feature type="transmembrane region" description="Helical" evidence="1">
    <location>
        <begin position="396"/>
        <end position="416"/>
    </location>
</feature>